<sequence>MDFAWFIAGMLGVAIALRYIKCTTPNDPHHH</sequence>
<gene>
    <name evidence="1" type="ordered locus">DvMF_0943</name>
</gene>
<reference evidence="1" key="1">
    <citation type="submission" date="2008-10" db="EMBL/GenBank/DDBJ databases">
        <title>Complete sequence of Desulfovibrio vulgaris str. 'Miyazaki F'.</title>
        <authorList>
            <person name="Lucas S."/>
            <person name="Copeland A."/>
            <person name="Lapidus A."/>
            <person name="Glavina del Rio T."/>
            <person name="Dalin E."/>
            <person name="Tice H."/>
            <person name="Bruce D."/>
            <person name="Goodwin L."/>
            <person name="Pitluck S."/>
            <person name="Sims D."/>
            <person name="Brettin T."/>
            <person name="Detter J.C."/>
            <person name="Han C."/>
            <person name="Larimer F."/>
            <person name="Land M."/>
            <person name="Hauser L."/>
            <person name="Kyrpides N."/>
            <person name="Mikhailova N."/>
            <person name="Hazen T.C."/>
            <person name="Richardson P."/>
        </authorList>
    </citation>
    <scope>NUCLEOTIDE SEQUENCE</scope>
    <source>
        <strain evidence="1">Miyazaki F</strain>
    </source>
</reference>
<dbReference type="KEGG" id="dvm:DvMF_0943"/>
<proteinExistence type="predicted"/>
<protein>
    <submittedName>
        <fullName evidence="1">Uncharacterized protein</fullName>
    </submittedName>
</protein>
<dbReference type="AlphaFoldDB" id="B8DP66"/>
<name>B8DP66_NITV9</name>
<organism evidence="1">
    <name type="scientific">Nitratidesulfovibrio vulgaris (strain DSM 19637 / Miyazaki F)</name>
    <name type="common">Desulfovibrio vulgaris</name>
    <dbReference type="NCBI Taxonomy" id="883"/>
    <lineage>
        <taxon>Bacteria</taxon>
        <taxon>Pseudomonadati</taxon>
        <taxon>Thermodesulfobacteriota</taxon>
        <taxon>Desulfovibrionia</taxon>
        <taxon>Desulfovibrionales</taxon>
        <taxon>Desulfovibrionaceae</taxon>
        <taxon>Nitratidesulfovibrio</taxon>
    </lineage>
</organism>
<accession>B8DP66</accession>
<dbReference type="EMBL" id="CP001197">
    <property type="protein sequence ID" value="ACL07898.1"/>
    <property type="molecule type" value="Genomic_DNA"/>
</dbReference>
<dbReference type="HOGENOM" id="CLU_3396208_0_0_7"/>
<evidence type="ECO:0000313" key="1">
    <source>
        <dbReference type="EMBL" id="ACL07898.1"/>
    </source>
</evidence>